<dbReference type="InterPro" id="IPR011990">
    <property type="entry name" value="TPR-like_helical_dom_sf"/>
</dbReference>
<evidence type="ECO:0000256" key="13">
    <source>
        <dbReference type="ARBA" id="ARBA00022840"/>
    </source>
</evidence>
<keyword evidence="5" id="KW-0813">Transport</keyword>
<feature type="region of interest" description="Disordered" evidence="24">
    <location>
        <begin position="5120"/>
        <end position="5152"/>
    </location>
</feature>
<dbReference type="GO" id="GO:0000139">
    <property type="term" value="C:Golgi membrane"/>
    <property type="evidence" value="ECO:0007669"/>
    <property type="project" value="UniProtKB-SubCell"/>
</dbReference>
<comment type="catalytic activity">
    <reaction evidence="21">
        <text>L-tyrosyl-[protein] + ATP = O-phospho-L-tyrosyl-[protein] + ADP + H(+)</text>
        <dbReference type="Rhea" id="RHEA:10596"/>
        <dbReference type="Rhea" id="RHEA-COMP:10136"/>
        <dbReference type="Rhea" id="RHEA-COMP:20101"/>
        <dbReference type="ChEBI" id="CHEBI:15378"/>
        <dbReference type="ChEBI" id="CHEBI:30616"/>
        <dbReference type="ChEBI" id="CHEBI:46858"/>
        <dbReference type="ChEBI" id="CHEBI:61978"/>
        <dbReference type="ChEBI" id="CHEBI:456216"/>
        <dbReference type="EC" id="2.7.12.2"/>
    </reaction>
</comment>
<evidence type="ECO:0000256" key="15">
    <source>
        <dbReference type="ARBA" id="ARBA00023034"/>
    </source>
</evidence>
<keyword evidence="12 27" id="KW-0418">Kinase</keyword>
<dbReference type="PROSITE" id="PS51375">
    <property type="entry name" value="PPR"/>
    <property type="match status" value="1"/>
</dbReference>
<dbReference type="SUPFAM" id="SSF56112">
    <property type="entry name" value="Protein kinase-like (PK-like)"/>
    <property type="match status" value="2"/>
</dbReference>
<keyword evidence="9 25" id="KW-0812">Transmembrane</keyword>
<keyword evidence="7" id="KW-0762">Sugar transport</keyword>
<dbReference type="EMBL" id="LSRX01000750">
    <property type="protein sequence ID" value="OLP89649.1"/>
    <property type="molecule type" value="Genomic_DNA"/>
</dbReference>
<evidence type="ECO:0000256" key="4">
    <source>
        <dbReference type="ARBA" id="ARBA00021741"/>
    </source>
</evidence>
<keyword evidence="16 25" id="KW-0472">Membrane</keyword>
<evidence type="ECO:0000256" key="11">
    <source>
        <dbReference type="ARBA" id="ARBA00022741"/>
    </source>
</evidence>
<protein>
    <recommendedName>
        <fullName evidence="4">Sugar transporter SWEET1</fullName>
        <ecNumber evidence="18">2.7.12.2</ecNumber>
    </recommendedName>
</protein>
<keyword evidence="10" id="KW-0677">Repeat</keyword>
<feature type="region of interest" description="Disordered" evidence="24">
    <location>
        <begin position="5555"/>
        <end position="5575"/>
    </location>
</feature>
<dbReference type="InterPro" id="IPR002885">
    <property type="entry name" value="PPR_rpt"/>
</dbReference>
<comment type="subcellular location">
    <subcellularLocation>
        <location evidence="1">Cell membrane</location>
        <topology evidence="1">Multi-pass membrane protein</topology>
    </subcellularLocation>
    <subcellularLocation>
        <location evidence="2">Golgi apparatus membrane</location>
        <topology evidence="2">Multi-pass membrane protein</topology>
    </subcellularLocation>
</comment>
<dbReference type="PROSITE" id="PS00107">
    <property type="entry name" value="PROTEIN_KINASE_ATP"/>
    <property type="match status" value="2"/>
</dbReference>
<feature type="repeat" description="PPR" evidence="22">
    <location>
        <begin position="1822"/>
        <end position="1856"/>
    </location>
</feature>
<feature type="transmembrane region" description="Helical" evidence="25">
    <location>
        <begin position="1177"/>
        <end position="1194"/>
    </location>
</feature>
<feature type="region of interest" description="Disordered" evidence="24">
    <location>
        <begin position="3183"/>
        <end position="3213"/>
    </location>
</feature>
<evidence type="ECO:0000256" key="16">
    <source>
        <dbReference type="ARBA" id="ARBA00023136"/>
    </source>
</evidence>
<evidence type="ECO:0000313" key="28">
    <source>
        <dbReference type="Proteomes" id="UP000186817"/>
    </source>
</evidence>
<comment type="similarity">
    <text evidence="3">Belongs to the SWEET sugar transporter family.</text>
</comment>
<keyword evidence="6" id="KW-1003">Cell membrane</keyword>
<gene>
    <name evidence="27" type="primary">MKK3</name>
    <name evidence="27" type="ORF">AK812_SmicGene28853</name>
</gene>
<evidence type="ECO:0000256" key="3">
    <source>
        <dbReference type="ARBA" id="ARBA00007809"/>
    </source>
</evidence>
<dbReference type="InterPro" id="IPR017441">
    <property type="entry name" value="Protein_kinase_ATP_BS"/>
</dbReference>
<organism evidence="27 28">
    <name type="scientific">Symbiodinium microadriaticum</name>
    <name type="common">Dinoflagellate</name>
    <name type="synonym">Zooxanthella microadriatica</name>
    <dbReference type="NCBI Taxonomy" id="2951"/>
    <lineage>
        <taxon>Eukaryota</taxon>
        <taxon>Sar</taxon>
        <taxon>Alveolata</taxon>
        <taxon>Dinophyceae</taxon>
        <taxon>Suessiales</taxon>
        <taxon>Symbiodiniaceae</taxon>
        <taxon>Symbiodinium</taxon>
    </lineage>
</organism>
<reference evidence="27 28" key="1">
    <citation type="submission" date="2016-02" db="EMBL/GenBank/DDBJ databases">
        <title>Genome analysis of coral dinoflagellate symbionts highlights evolutionary adaptations to a symbiotic lifestyle.</title>
        <authorList>
            <person name="Aranda M."/>
            <person name="Li Y."/>
            <person name="Liew Y.J."/>
            <person name="Baumgarten S."/>
            <person name="Simakov O."/>
            <person name="Wilson M."/>
            <person name="Piel J."/>
            <person name="Ashoor H."/>
            <person name="Bougouffa S."/>
            <person name="Bajic V.B."/>
            <person name="Ryu T."/>
            <person name="Ravasi T."/>
            <person name="Bayer T."/>
            <person name="Micklem G."/>
            <person name="Kim H."/>
            <person name="Bhak J."/>
            <person name="Lajeunesse T.C."/>
            <person name="Voolstra C.R."/>
        </authorList>
    </citation>
    <scope>NUCLEOTIDE SEQUENCE [LARGE SCALE GENOMIC DNA]</scope>
    <source>
        <strain evidence="27 28">CCMP2467</strain>
    </source>
</reference>
<dbReference type="Gene3D" id="3.30.200.20">
    <property type="entry name" value="Phosphorylase Kinase, domain 1"/>
    <property type="match status" value="1"/>
</dbReference>
<dbReference type="SMART" id="SM00220">
    <property type="entry name" value="S_TKc"/>
    <property type="match status" value="1"/>
</dbReference>
<evidence type="ECO:0000259" key="26">
    <source>
        <dbReference type="PROSITE" id="PS50011"/>
    </source>
</evidence>
<feature type="transmembrane region" description="Helical" evidence="25">
    <location>
        <begin position="1300"/>
        <end position="1319"/>
    </location>
</feature>
<dbReference type="Gene3D" id="1.20.1280.290">
    <property type="match status" value="1"/>
</dbReference>
<comment type="catalytic activity">
    <reaction evidence="20">
        <text>L-threonyl-[protein] + ATP = O-phospho-L-threonyl-[protein] + ADP + H(+)</text>
        <dbReference type="Rhea" id="RHEA:46608"/>
        <dbReference type="Rhea" id="RHEA-COMP:11060"/>
        <dbReference type="Rhea" id="RHEA-COMP:11605"/>
        <dbReference type="ChEBI" id="CHEBI:15378"/>
        <dbReference type="ChEBI" id="CHEBI:30013"/>
        <dbReference type="ChEBI" id="CHEBI:30616"/>
        <dbReference type="ChEBI" id="CHEBI:61977"/>
        <dbReference type="ChEBI" id="CHEBI:456216"/>
        <dbReference type="EC" id="2.7.12.2"/>
    </reaction>
</comment>
<evidence type="ECO:0000256" key="8">
    <source>
        <dbReference type="ARBA" id="ARBA00022679"/>
    </source>
</evidence>
<dbReference type="Pfam" id="PF00069">
    <property type="entry name" value="Pkinase"/>
    <property type="match status" value="1"/>
</dbReference>
<keyword evidence="14 25" id="KW-1133">Transmembrane helix</keyword>
<dbReference type="GO" id="GO:0004708">
    <property type="term" value="F:MAP kinase kinase activity"/>
    <property type="evidence" value="ECO:0007669"/>
    <property type="project" value="UniProtKB-EC"/>
</dbReference>
<evidence type="ECO:0000256" key="14">
    <source>
        <dbReference type="ARBA" id="ARBA00022989"/>
    </source>
</evidence>
<evidence type="ECO:0000256" key="12">
    <source>
        <dbReference type="ARBA" id="ARBA00022777"/>
    </source>
</evidence>
<dbReference type="Gene3D" id="1.10.510.10">
    <property type="entry name" value="Transferase(Phosphotransferase) domain 1"/>
    <property type="match status" value="1"/>
</dbReference>
<name>A0A1Q9D394_SYMMI</name>
<feature type="transmembrane region" description="Helical" evidence="25">
    <location>
        <begin position="1206"/>
        <end position="1224"/>
    </location>
</feature>
<evidence type="ECO:0000313" key="27">
    <source>
        <dbReference type="EMBL" id="OLP89649.1"/>
    </source>
</evidence>
<feature type="binding site" evidence="23">
    <location>
        <position position="7721"/>
    </location>
    <ligand>
        <name>ATP</name>
        <dbReference type="ChEBI" id="CHEBI:30616"/>
    </ligand>
</feature>
<dbReference type="Gene3D" id="1.10.472.80">
    <property type="entry name" value="Ypt/Rab-GAP domain of gyp1p, domain 3"/>
    <property type="match status" value="1"/>
</dbReference>
<dbReference type="GO" id="GO:0005886">
    <property type="term" value="C:plasma membrane"/>
    <property type="evidence" value="ECO:0007669"/>
    <property type="project" value="UniProtKB-SubCell"/>
</dbReference>
<evidence type="ECO:0000256" key="18">
    <source>
        <dbReference type="ARBA" id="ARBA00038999"/>
    </source>
</evidence>
<dbReference type="GO" id="GO:0005524">
    <property type="term" value="F:ATP binding"/>
    <property type="evidence" value="ECO:0007669"/>
    <property type="project" value="UniProtKB-UniRule"/>
</dbReference>
<dbReference type="Gene3D" id="1.25.40.10">
    <property type="entry name" value="Tetratricopeptide repeat domain"/>
    <property type="match status" value="2"/>
</dbReference>
<proteinExistence type="inferred from homology"/>
<dbReference type="OrthoDB" id="413453at2759"/>
<evidence type="ECO:0000256" key="6">
    <source>
        <dbReference type="ARBA" id="ARBA00022475"/>
    </source>
</evidence>
<sequence length="7756" mass="847889">MRELIQSICESSIQEALPILCQDFKVSTESGLNPPFQASACLSASFVTGIKQGGDGTSSQREGRGQRPFSASCSTQNLAPCNGLLWISKCLSKLHICQRGASETPAFVHIDSIRSVIMHSERVDEFKEHAGPWLTVYGPLLNIHRGVSEMTVREQASSLRSPGSDSQSLRLTVAVRAGWIPKASKGSGTCTRAVLSLLGQRVVSAIQTGEDVDYTCALDRHIALPDDTEEASQLLDLIQEAVCSVDVIEEAHPDLLFSPGRANSRVLCGNRVALWRLLSTQSEMPTEKSPRSTEHRLLGFNSLTTSWRIPLSSCQEDQIGKKPFVDIDVRSEQVRSQSIASKPRVVSPEQCAAVASSPPFGCLGVAAPAGDMVEQPDKLKPHFLQIRLGELKAGIMAKPEDVRIELRCAGLKVFSLPAGEPCLLEAKGFMSFKGEKLLLPLPPEVVDASGQLPPVYLLVKCAKSKDVPQPMDFHDMLKLSGRAVQKHTPEVSILHAKLLLENLDFDDASHLRPLALCEVTESPHASVLSQLKDTALPAHVPSLSVAACLRDDLPQINAEQGGRIYVGDAGTISVEEVLTYPRSEAEFRDRLVDGRWDEQRIGLEGIPLRWPRTAVELARSRLPPDTETLVKLLRKPPVFEKWPRAEAVPPKFAVAADENECDFRRRQLPATWSRVQEALSQQALAATPSSPSKPGLRQKTLLVRELTHALREIVVTVLAVYNDGTCDVELSPAFVRNWKGCAHRRYRLPGAVLATPCTAIYEPDVESYRVILQSLPVTSIKAEQSAGFHVYDAAVLKPHDAVATSLRGTAEVIGGPVPLDALEEVCRHEWKMHLRADSEEDMKRLVANLRQSVRMHQQARTAGGISLTATGQPVPKGSGQLEVLLVRAKNLMPRTGGCTEVANSLDALAAGRPILQVMGELLRPAKNLEIFVRLRILDDAEVVSMDGHQCFDSPTREGSASPSWSGLDHGGQHDGWVFRSQIFLPERMPNLWLELEVINIGIAGEELVGRVKVPITKKNFLTNAKAPFRNLWLPLALPLPDADGKWRVTECGDVHIMTMQALLVCRVRLKLHSACHGMDGAAQLPRQSPILVSTGNHTSESLTQTMSRVDTVVEGAGTVLAMFFLSSPMPQVWQAQKTPAKVDLINPITILSMYGNCAAQVVYGIYRPLPAAVPCNLYGLAVSLYYLGSCWWCAAKFSGALQWNSAAAGGTVASVMVSLLMWLYAALEIHQNAAEHIGSCALVLNVLVFAAPLSALQRVLRDRSSESLPALQTVLGLLCSACWCGVGLRHQSMPLWVPNAVGILLSLIQLSLIMAYPRVKPTKEVLFEDVVSAKLTRRILLQMLAIGGVMVLIVAGMSLINIDYSNVLGIDLALRWKPIDSDNPQGQLSGASTSSSSSMSYLKAYLRGELEAAEGGARCIRTCGSDVEISGSDLALILEPAGYNPNLADCQGSAEEAALERAVSMAMLQPRLQCQEERSLHSWRAFRNKLKSAGLAKAPLAELRLYRAGMGEASWEEQLKGLLRAGVPDKYRSQVWLDLSMAARSRAEWPEGSYNAFLDCGKQLVNASVQQLQQDSLTALDWEPSKDPAAVEAHRQLLQKARNVCLALIGFSSESAEQGAGIAYTESLLEIACHLLSGKKDWFMSPTPDDQVKRALYTELCRATRPVAVQRIVWSLQKQELVVDNRDATVVVQRLGKCSLWDSALDAVMRLACPGLLQPDAVLLGAMVTACGRGNAWTQSLLCLDLLAEYGLEKGIFTVNAAANACLESSWPRALELLRENAYLRLNTVSYNILLGACERGGIRGMRDSILLQMHNSVLLPSLVTYNSLITLCGVDGDWKSALQYLKELRQSQQEVEPDIISYNTAVSVCGSCSQWQPVLALFGDIATHGLQLDAFSLGAAIAGAAKSRRWRSALSLLQLVWPAGSIGIRPNVVVCSSACDALAQGRWERAVGFLADMVRVALLPNAFTISSSIGGCGRGQQWAKPLLLLRWMGRRTGLSYPERVSATIGACAQAKCWQASCALLQVRRQASEERPGVLAYNAVLGATASSEVEGGAWKWSLRLFWELSHAATSADIISCTVEACSCGYKWEVGSSLLAAMRKLPQSEGPNIAAAYEVLVEANQEDPSQLQRAFWQNCSFGRNKATYHAMDKKASLSEQDLFWLLHALAYSNSNGAFRDYFSSTAPGDSLNSTLGMAEDTLLLDCALAIHEPLVRRRLVMLGIPTSALFWTYFGRLFAGVLPRASFWRLMDVLVGESADPEACPHGRHVLVDLSFGILQGARDGICACNSALEVTSLVRARLASLLDPEDLMDILVQAEAFLWQGFSRHEVLSMWSAASQEFTRFCRQRQRQDTVVRQLHALNPLKPLGESLDAAPRQLTTHFVIQSVVPTMQKALLLDTNCARAALRQLPEELLSIVLGPMVDPSAQDGKSVAQIASMVMSSALGLRGRPGAAAELPDVRPWNCLGSPAEPESLTSERFSAALTEHFPGWSEKAEELFAAFRWDAWASEAVFENHMSLNEFFLVLICCSQGSVTEKASALFELFAGPARPDAVESYPHRIPISRVAELAGGPQEEEALAALGRVCGSLPPPQESPALEIEVWANEYGELAGRAFVRSLFPFVRSSPLLLERELLRAGSAFYIWAEEGEGTPPRCVGELRLGISWTPRNKQYPAIGTLVLCAGGLKLFSAERLSRPWMRAVVYGEDGLRRFPVLRGHQSMGQKDGLLPKWAQDSFAASMAWTQEAARWNGDRQEWNWVSPANLLSSTDDLLVSGGTVLPPQRPGSQKVVTLQCCRLISDVLLRRGCAYLSSRQVAQIADRCFHRDGTCAALLEALLVEGEEVPSCGISREYCEEHGRGYVDINTSILMELEKQIFECEGSLNLWETAFVTAASLQTLEITDPFPERNKLLCLRYVRAGDGERLQISLKVGMDGQVTAQQVLMDSSSYESLALSKKEFISCIQASPLLSEPLRCSALHAPATASEAQGADLVQDGFRRTRSPLMGSIVGLLGSIGKADALALDVLVEDSTSSGSPTSQSSANKGLPLLFGDLLNQAGATKTPRLALETAMDGGGHGVKVFLNDTFRDFLAKVQEACSKLGRTLSSQRVVQVLESAKRYKSVSIGPEHQVFAFMPPVNPDPKDGLGALMGALADHASWFPLDKDLTFLDYVTAFSRYKSMPPKVLSSVSQGGTGGGDQLRRHKRAQPAGHRPVSLEAELALAPTPRPLTRVEVSAEAYRHMGASQRGSRRASENDSSLLDGGISADGRLRLAYVCSVWIIAADWHYVPQPEHSMREDVVAWSFWEAFPLNRAELAPVLHPQLECVKAGLTKGTKMFPGLPTQAALVEYIHQTGAAWPACKDPLAFSEENGKDLFGLFAEYQGVDMLVDGLLAFETLDRVRVQLLQPYLPDGDAEAWAPSTIYDPRHGPVIRSRAVGHGEDEAPTVALPLMTEAIGFLFNEENLARTGARVVCLSGWAAAMRSEAAPSSALLHGGMLKMNNAEAPSLVQELASQKRGAKCRCEQLPWRPRPDAARMPQGAARALSRTGLGGAPPTSPGGRAAELLGNLADSGPKGQTMCGAKKSQADVASAARAGDENAFRSATCAEEDILEFVGEMLGLGLPGVTQAIADAIVAELLLPQLFVLALPAKSGDVSGLSRGQEGMSTGRARLPGTDLNRSSLGQPDAQARAFTARVSDDCLGQIFDCFPDEMKRQPRWGRTRCKVTCFEFGTGQGALRNCPAQTFLDEDCACLKGGSIAAFLQQMRREQMTGIMVPMIQLLLWPVVPAHFAERNVSGPAVNCFHRWTLHASTSGDEVRQGFVALSAGNGLEDVALAVSEEMLDTADVAIGDDAPSFNGNERSAVAARGTQCEVSSFFPRQRSDIIGAASLTFAPDAKAAPDAVVDEVPSPLPSPLPVANEGGGGSFSYLMEAFGDVCQNGPAILAQDCGPWVLWKISNSRFLPLRPVTMSFTAAASVDEVLASSMETVESLVPPRSTGDSDHEDWEKVSDDVAVARATLVHNLSAHEDEEANAALASLTALDVDDTSLDERLQEMNAAMLGRWLSFFLSFSALPSGTLEETVFHIEGLSENFPGIGKKSADLAKQLTKEEIAALFSKLKTEVWTRSAVERVLEVYQIYKRQIAQEKMLAAPFSKTRAGVGHGSLGQLVQGKCKLCQNVIAGVTWHTDADEAQKEAASVDIGSWAQPTDEQELSFADQVPMALRLSLAHTVASESFEEVQFAKKTAGDRPHIREDWTPSQSTRVFHPQLAVAMEINKKRAGPVDQRSGKLTEEEFSDGINPQLDVITQMQAVAHEVADAPGLGLGHQGEEFFAAQTSLDQAKASNKRMQEEGETRSRLLKPMAEPIDTWGPKLRATLEMNVFNPETPLQDMEFEEIEDLRDRCLNTKFLLNQSRNPFPASLLQELPCLAAQQREVERVAREQGRGMSSTGAFGPEEQTLEAVLGVPVGSAEFQIMWKKVQGPFETPTWAKPLPEAEKMMLEMRTHPCTFHGPFFEPIALTEEEMEMQIGMGNRPSLQNIVGPFHAKDDEGTFCKEVQTWDLVSLFSTFGHSYTARHLYAVWSHLPITIASHKRGAKNKAANHQRRDDFRAIQKEAKEFVIFLNLEKDGVKKIHEFALDGLWGLTNRSGSQGYSWTGSCVVRAAPLRPLSHSAVVVKKKPVPLICPKYSFSGKDLWTPLITTWRKLAATPMFAGMDYLIPTVGKDYDGFVARPASSERALNWLRAALARQELQKNLWIGLSCHLQLRRMRKIHCGWSPSMDKVEALNAIDYQNDSSLTDDSVDTASEAEKVTYKDLDKVPASKAIPDVYANDAALAQEGYVTLEDIADRWDDPAAARTHGPRTLGFESGANGFTEQSSAFTAMRLFQAIKAAKDMTKNLYTPRSCITPGQGSSERSGLEALCDRQQLLTEWVKETGLPKPKLEAQGSDALLKTQFRFCSKGELGFINAKYIVSALPELEEKPFKTRRKVTVDGWDKEEEEEERKLPTTRRHLDRMHRVFRNNLSMCLLAFPQFTQFDVSKHDLDDWYDWFWGPDIAGRTPAPSERTLLYAERNAWRSIHNLVFEGKSLKEAMLEINADALFWLPGKGSWKGKQPWPAYQPVFQPFLKQNGKGKDTPGKKGDQKGKGKDAWPQNWSRNNPKGTPFCRDYHIKKQCAGNCGRSHNCPLTKVPLALSKKVPKDAIVMPFAGKDDAASLEAILHTQVATQVGQSQFLCFLELAEEIAASLVRMLSGSSVGRPAQGQHPLGRLYYPPNPRWEGRAKKLGLLVQVPMLAGDQVHAAPEIGSDRPSPLPLSERLSLDDATIKVAHGFKVRPLRGGGGKTSPGRLPPHFRTGADASCLGDFIKRKALPLVPEFLASTASGAKQRPFLDSVLKEIRDFILPQHSQPDAGQPFFLDVIHKLLEDIQDVDSGYPVTRKEGVPLGVDTPTLQSPGVWPLKSELIGEEWDPIEAPPPSGHKNYPSADMFRDEIRATFVEETPLGMVIGPCTRAEAAAHCQCAEEELRPCPMAGIDESDKIRSIFDGSKGGANLRIQQNTVGKTTAPTGLRTARSRSDPGAFGPEPPHRRIKVLLREWRYQVAQLGDEWWVNTVGTYGMASAQLYWGRMAAILLRLAYAVFPEVDWGFVFVDDFAWLLRKSSSSLLATSLCLLLLALGTPLSWKKTLLAEVKTWLGFVIDPKGPCVQTARDKHLLVMGILEELKNGKVMSAPQIASALGRLQWATTACPLTKPFLQPFWAWKKACLTAGRPGKLIRALSALLLSLFGLKFRQASPYAPLAIWSGASDASASDDGSAYVGGWLPNLASPSKSEVFWFHYQVTPEDHPWAFDKGCPKKRIATLEMFSTLVLAHFLMEKAPAFIPNLRIPLVSDNQKNVYSLLNDKSKKMPTSVILMEILLQLHVHGMQLAPSHVKRDFNTWADELTHPDFQCFAPSFCLPVKPVLGHFSLIRSILEDRIFDETTDLTNGPVQGVAWSFWEAFPLNRAELAPVLHPQLECVKAGLTKGTKMFPGLPTQAALVEYIHQTGAAWPACKDPLAFSEENGKDLFGLFAEYQAPTMQLPLMTEGIGFLFNDEIFLVEQEIDGLQVAWSFWEAFPLNRAELAPVLHPQLECVKAGLTKGTKMFPGLPTQAALVEYIHQTGAAWPACKDPLAFSEENGKDLFGLFAEYQGVDMLVDGLLAFETLDRVRVQLLQTSILLVNVAQLHVALPYLPDGDAEAWAPSTIYDPRHGRARTVLQAIGFLFNEENLARTGARVVCLSMLKMNNAEAPSLVQELASQKRSRKERPERCPEQVLEERLLPVLAAALQSSWADVASAARAGDEPAFRSATCAEEDILEFVGEMLGLGLPGVTQAIADAIVAELLLPQLFVLELPAKSGDVLAAGRPPAIVPRPSEFSIYQDMLRAMSPSPVASPAAAQEEAEPPDELDAVLAVRSDLGSIAAFLQQMRREQMTGIMVPMIQLLLWPVVPAHFAERNVSGPAVNCFHRWTLHASTSGDEVRQGFVALSAGNGLEDVALAVSEAPAPNPFRSRLSEMLDTAGVAIGDDAPSFNGTERCRARCRALCPLQTKASQGGGGSFSYLMEAVGWISQAVQLWDCTSLFMLTVAWSFWEAFPLNRAELAPVLHPQLECVKAGLTKGTKMFPGLPTQAALVEYIHQTGAAWPACKDPLAFSEENGKDLFGLFAEHQGVDMLVDGLLAFETLDRVRVQLLQTLLLGLLSDSEQRLEELHPNSVQRLERQAPTMQLPLMTEVAWSFWEAFPLNRAELAPVLHPQLECVKAGLTKGTKMFPGLPTQAALVEYIHQTGAAWPACKDPLAFSEENGKDLFGLFAEYQGVDMLVDGLLAFETLDRVRVQLLQPYLPDGDAEAWAPSTIYDPRHGRARTVLQAIGFLFNEENLARTGARVVCLSGWAAAMSEVRAAALEASSGCRKERPERCPEQVLEERLLPVLAAALQSSWADVASAARAGEESAFRSATCAEEDILEFVGEMLGLGLPGVTQAIADAIVAELLLPQLFVLALPAKSGDVVGRPPAIVPRPSEFSMYQDMLRAMSPSPVASPAAAQEEAEPPDELDAVLAVRSDLGSIAAFLQQMRREQMTGIMVPMIPLLLWPVRVQAERPSAKMCEVDAASSPLEVRQGFVALSAGNGLEDVALAVSEAPAPNPFRSRLSEMLDTADVAIGDDAPSFNGTERCRARCRALCPLQTKASQGGGGSFSYLMEAVGSFFRHACAPHLNCVMFDRRVQPEHPQKCLSFMDFGDLPQLDSIGQDADQPESWAVQQDGSLRHCLTNIVIGEGGLRDGVGEIEVDQTNLLGRGAGGVVCRAVHKPTGMPLAVKVVRVEDKAKRDQLINEIHTLFRITKSHFLIELYDAYVHKESGCVHVALEYMDYGSLADLKRRVKEVPENLLALILMQILEGLKILHLNNVVHRDVKLGNILVNSRGSVKVTDFGISKNLGDSLTVCDTFVGTATHMSPERILGEDYSFAADIWSLGLCVYELACGVYPYGSVASFPVLFDNLCHRPEPRLSAGRFSRELCQFVEVQLCKKPERRWSAIELQASEFILVNLPKVSEAALIRWLAKIMASDDNDGTYAVSAKTVQWIGSKLEACAPHLNCVMFDRRVQPEHPQKCLSFMAFGDLPQLDSIGQDADQPESWAVQQDGSLRHCLTNIVIGEGGLRDGVGEIEVDQTNLLGRGGGGVVCRAVHKPTGMPLAVKVVRVEDKAKRDQLINEIHTLFRITKSHFLIELYDA</sequence>
<keyword evidence="15" id="KW-0333">Golgi apparatus</keyword>
<evidence type="ECO:0000256" key="17">
    <source>
        <dbReference type="ARBA" id="ARBA00038035"/>
    </source>
</evidence>
<evidence type="ECO:0000256" key="19">
    <source>
        <dbReference type="ARBA" id="ARBA00049014"/>
    </source>
</evidence>
<accession>A0A1Q9D394</accession>
<feature type="domain" description="Protein kinase" evidence="26">
    <location>
        <begin position="7314"/>
        <end position="7569"/>
    </location>
</feature>
<evidence type="ECO:0000256" key="21">
    <source>
        <dbReference type="ARBA" id="ARBA00051693"/>
    </source>
</evidence>
<dbReference type="InterPro" id="IPR004316">
    <property type="entry name" value="SWEET_rpt"/>
</dbReference>
<dbReference type="Pfam" id="PF03083">
    <property type="entry name" value="MtN3_slv"/>
    <property type="match status" value="1"/>
</dbReference>
<keyword evidence="11 23" id="KW-0547">Nucleotide-binding</keyword>
<evidence type="ECO:0000256" key="20">
    <source>
        <dbReference type="ARBA" id="ARBA00049299"/>
    </source>
</evidence>
<comment type="caution">
    <text evidence="27">The sequence shown here is derived from an EMBL/GenBank/DDBJ whole genome shotgun (WGS) entry which is preliminary data.</text>
</comment>
<dbReference type="PROSITE" id="PS50011">
    <property type="entry name" value="PROTEIN_KINASE_DOM"/>
    <property type="match status" value="2"/>
</dbReference>
<evidence type="ECO:0000256" key="10">
    <source>
        <dbReference type="ARBA" id="ARBA00022737"/>
    </source>
</evidence>
<feature type="region of interest" description="Disordered" evidence="24">
    <location>
        <begin position="3654"/>
        <end position="3677"/>
    </location>
</feature>
<dbReference type="InterPro" id="IPR000719">
    <property type="entry name" value="Prot_kinase_dom"/>
</dbReference>
<evidence type="ECO:0000256" key="5">
    <source>
        <dbReference type="ARBA" id="ARBA00022448"/>
    </source>
</evidence>
<keyword evidence="13 23" id="KW-0067">ATP-binding</keyword>
<dbReference type="InterPro" id="IPR011009">
    <property type="entry name" value="Kinase-like_dom_sf"/>
</dbReference>
<feature type="domain" description="Protein kinase" evidence="26">
    <location>
        <begin position="7692"/>
        <end position="7756"/>
    </location>
</feature>
<evidence type="ECO:0000256" key="22">
    <source>
        <dbReference type="PROSITE-ProRule" id="PRU00708"/>
    </source>
</evidence>
<evidence type="ECO:0000256" key="9">
    <source>
        <dbReference type="ARBA" id="ARBA00022692"/>
    </source>
</evidence>
<feature type="compositionally biased region" description="Basic and acidic residues" evidence="24">
    <location>
        <begin position="5125"/>
        <end position="5142"/>
    </location>
</feature>
<evidence type="ECO:0000256" key="2">
    <source>
        <dbReference type="ARBA" id="ARBA00004653"/>
    </source>
</evidence>
<evidence type="ECO:0000256" key="25">
    <source>
        <dbReference type="SAM" id="Phobius"/>
    </source>
</evidence>
<keyword evidence="28" id="KW-1185">Reference proteome</keyword>
<dbReference type="Pfam" id="PF13812">
    <property type="entry name" value="PPR_3"/>
    <property type="match status" value="1"/>
</dbReference>
<comment type="similarity">
    <text evidence="17">Belongs to the protein kinase superfamily. STE Ser/Thr protein kinase family. MAP kinase kinase subfamily.</text>
</comment>
<feature type="transmembrane region" description="Helical" evidence="25">
    <location>
        <begin position="1236"/>
        <end position="1256"/>
    </location>
</feature>
<comment type="catalytic activity">
    <reaction evidence="19">
        <text>L-seryl-[protein] + ATP = O-phospho-L-seryl-[protein] + ADP + H(+)</text>
        <dbReference type="Rhea" id="RHEA:17989"/>
        <dbReference type="Rhea" id="RHEA-COMP:9863"/>
        <dbReference type="Rhea" id="RHEA-COMP:11604"/>
        <dbReference type="ChEBI" id="CHEBI:15378"/>
        <dbReference type="ChEBI" id="CHEBI:29999"/>
        <dbReference type="ChEBI" id="CHEBI:30616"/>
        <dbReference type="ChEBI" id="CHEBI:83421"/>
        <dbReference type="ChEBI" id="CHEBI:456216"/>
        <dbReference type="EC" id="2.7.12.2"/>
    </reaction>
</comment>
<evidence type="ECO:0000256" key="1">
    <source>
        <dbReference type="ARBA" id="ARBA00004651"/>
    </source>
</evidence>
<dbReference type="PANTHER" id="PTHR48013:SF9">
    <property type="entry name" value="DUAL SPECIFICITY MITOGEN-ACTIVATED PROTEIN KINASE KINASE 5"/>
    <property type="match status" value="1"/>
</dbReference>
<dbReference type="PANTHER" id="PTHR48013">
    <property type="entry name" value="DUAL SPECIFICITY MITOGEN-ACTIVATED PROTEIN KINASE KINASE 5-RELATED"/>
    <property type="match status" value="1"/>
</dbReference>
<evidence type="ECO:0000256" key="24">
    <source>
        <dbReference type="SAM" id="MobiDB-lite"/>
    </source>
</evidence>
<dbReference type="Proteomes" id="UP000186817">
    <property type="component" value="Unassembled WGS sequence"/>
</dbReference>
<dbReference type="PROSITE" id="PS00108">
    <property type="entry name" value="PROTEIN_KINASE_ST"/>
    <property type="match status" value="1"/>
</dbReference>
<feature type="binding site" evidence="23">
    <location>
        <position position="7343"/>
    </location>
    <ligand>
        <name>ATP</name>
        <dbReference type="ChEBI" id="CHEBI:30616"/>
    </ligand>
</feature>
<evidence type="ECO:0000256" key="23">
    <source>
        <dbReference type="PROSITE-ProRule" id="PRU10141"/>
    </source>
</evidence>
<feature type="transmembrane region" description="Helical" evidence="25">
    <location>
        <begin position="1339"/>
        <end position="1360"/>
    </location>
</feature>
<evidence type="ECO:0000256" key="7">
    <source>
        <dbReference type="ARBA" id="ARBA00022597"/>
    </source>
</evidence>
<keyword evidence="8" id="KW-0808">Transferase</keyword>
<dbReference type="FunFam" id="1.20.1280.290:FF:000004">
    <property type="entry name" value="Sugar transporter SWEET"/>
    <property type="match status" value="1"/>
</dbReference>
<dbReference type="EC" id="2.7.12.2" evidence="18"/>
<dbReference type="InterPro" id="IPR008271">
    <property type="entry name" value="Ser/Thr_kinase_AS"/>
</dbReference>